<accession>A0A6J5PB87</accession>
<dbReference type="Pfam" id="PF07120">
    <property type="entry name" value="DUF1376"/>
    <property type="match status" value="1"/>
</dbReference>
<evidence type="ECO:0008006" key="3">
    <source>
        <dbReference type="Google" id="ProtNLM"/>
    </source>
</evidence>
<dbReference type="InterPro" id="IPR010781">
    <property type="entry name" value="DUF1376"/>
</dbReference>
<organism evidence="2">
    <name type="scientific">uncultured Caudovirales phage</name>
    <dbReference type="NCBI Taxonomy" id="2100421"/>
    <lineage>
        <taxon>Viruses</taxon>
        <taxon>Duplodnaviria</taxon>
        <taxon>Heunggongvirae</taxon>
        <taxon>Uroviricota</taxon>
        <taxon>Caudoviricetes</taxon>
        <taxon>Peduoviridae</taxon>
        <taxon>Maltschvirus</taxon>
        <taxon>Maltschvirus maltsch</taxon>
    </lineage>
</organism>
<feature type="compositionally biased region" description="Low complexity" evidence="1">
    <location>
        <begin position="141"/>
        <end position="150"/>
    </location>
</feature>
<sequence>MNYYPSHIGDYLSATAHLEPMEDLVYRRLIDLYYLNEKPLTSDVAELSRLIRLRQHTKEIELVLSEFFVLRDGLWYQSRCDAEIIKFKDKQAKAKASAEASVNARKNKNNITLSDCSTTVERTLNERSTDVKRTLNECLATNTNTNTNTNTKDKNISASAQEKTHTQENPVPNSTKRTQTVHDWAPNQQTLEAMLQRAGVACPAQQDINSILVTFNPHYENKVLSDNQKHAKLVEWIRRKGIQPQQAAQPQQERKSRLPTFAEIQSGKYMQGQKVYE</sequence>
<evidence type="ECO:0000256" key="1">
    <source>
        <dbReference type="SAM" id="MobiDB-lite"/>
    </source>
</evidence>
<name>A0A6J5PB87_9CAUD</name>
<evidence type="ECO:0000313" key="2">
    <source>
        <dbReference type="EMBL" id="CAB4169130.1"/>
    </source>
</evidence>
<reference evidence="2" key="1">
    <citation type="submission" date="2020-04" db="EMBL/GenBank/DDBJ databases">
        <authorList>
            <person name="Chiriac C."/>
            <person name="Salcher M."/>
            <person name="Ghai R."/>
            <person name="Kavagutti S V."/>
        </authorList>
    </citation>
    <scope>NUCLEOTIDE SEQUENCE</scope>
</reference>
<proteinExistence type="predicted"/>
<feature type="compositionally biased region" description="Polar residues" evidence="1">
    <location>
        <begin position="156"/>
        <end position="178"/>
    </location>
</feature>
<feature type="region of interest" description="Disordered" evidence="1">
    <location>
        <begin position="141"/>
        <end position="179"/>
    </location>
</feature>
<dbReference type="EMBL" id="LR796835">
    <property type="protein sequence ID" value="CAB4169130.1"/>
    <property type="molecule type" value="Genomic_DNA"/>
</dbReference>
<protein>
    <recommendedName>
        <fullName evidence="3">DUF1376 domain-containing protein</fullName>
    </recommendedName>
</protein>
<gene>
    <name evidence="2" type="ORF">UFOVP581_51</name>
</gene>